<evidence type="ECO:0000313" key="4">
    <source>
        <dbReference type="Proteomes" id="UP000199236"/>
    </source>
</evidence>
<accession>A0A1I5LVL8</accession>
<evidence type="ECO:0000259" key="2">
    <source>
        <dbReference type="SMART" id="SM00471"/>
    </source>
</evidence>
<protein>
    <submittedName>
        <fullName evidence="3">HDIG domain-containing protein</fullName>
    </submittedName>
</protein>
<dbReference type="InterPro" id="IPR029044">
    <property type="entry name" value="Nucleotide-diphossugar_trans"/>
</dbReference>
<dbReference type="GO" id="GO:0016779">
    <property type="term" value="F:nucleotidyltransferase activity"/>
    <property type="evidence" value="ECO:0007669"/>
    <property type="project" value="UniProtKB-ARBA"/>
</dbReference>
<dbReference type="SUPFAM" id="SSF109604">
    <property type="entry name" value="HD-domain/PDEase-like"/>
    <property type="match status" value="1"/>
</dbReference>
<dbReference type="InterPro" id="IPR003607">
    <property type="entry name" value="HD/PDEase_dom"/>
</dbReference>
<keyword evidence="1" id="KW-0460">Magnesium</keyword>
<gene>
    <name evidence="3" type="ORF">SAMN04488056_11832</name>
</gene>
<dbReference type="Pfam" id="PF01966">
    <property type="entry name" value="HD"/>
    <property type="match status" value="1"/>
</dbReference>
<name>A0A1I5LVL8_9HYPH</name>
<dbReference type="PANTHER" id="PTHR43777">
    <property type="entry name" value="MOLYBDENUM COFACTOR CYTIDYLYLTRANSFERASE"/>
    <property type="match status" value="1"/>
</dbReference>
<dbReference type="AlphaFoldDB" id="A0A1I5LVL8"/>
<dbReference type="InterPro" id="IPR006674">
    <property type="entry name" value="HD_domain"/>
</dbReference>
<evidence type="ECO:0000313" key="3">
    <source>
        <dbReference type="EMBL" id="SFP01223.1"/>
    </source>
</evidence>
<keyword evidence="4" id="KW-1185">Reference proteome</keyword>
<dbReference type="InterPro" id="IPR054703">
    <property type="entry name" value="Mop-rel"/>
</dbReference>
<proteinExistence type="predicted"/>
<dbReference type="OrthoDB" id="9779263at2"/>
<dbReference type="SUPFAM" id="SSF53448">
    <property type="entry name" value="Nucleotide-diphospho-sugar transferases"/>
    <property type="match status" value="1"/>
</dbReference>
<dbReference type="SMART" id="SM00471">
    <property type="entry name" value="HDc"/>
    <property type="match status" value="1"/>
</dbReference>
<organism evidence="3 4">
    <name type="scientific">Cohaesibacter marisflavi</name>
    <dbReference type="NCBI Taxonomy" id="655353"/>
    <lineage>
        <taxon>Bacteria</taxon>
        <taxon>Pseudomonadati</taxon>
        <taxon>Pseudomonadota</taxon>
        <taxon>Alphaproteobacteria</taxon>
        <taxon>Hyphomicrobiales</taxon>
        <taxon>Cohaesibacteraceae</taxon>
    </lineage>
</organism>
<dbReference type="Proteomes" id="UP000199236">
    <property type="component" value="Unassembled WGS sequence"/>
</dbReference>
<dbReference type="CDD" id="cd04182">
    <property type="entry name" value="GT_2_like_f"/>
    <property type="match status" value="1"/>
</dbReference>
<reference evidence="3 4" key="1">
    <citation type="submission" date="2016-10" db="EMBL/GenBank/DDBJ databases">
        <authorList>
            <person name="de Groot N.N."/>
        </authorList>
    </citation>
    <scope>NUCLEOTIDE SEQUENCE [LARGE SCALE GENOMIC DNA]</scope>
    <source>
        <strain evidence="3 4">CGMCC 1.9157</strain>
    </source>
</reference>
<dbReference type="Pfam" id="PF12804">
    <property type="entry name" value="NTP_transf_3"/>
    <property type="match status" value="1"/>
</dbReference>
<dbReference type="NCBIfam" id="NF045665">
    <property type="entry name" value="NTPtran_DVU1551"/>
    <property type="match status" value="1"/>
</dbReference>
<dbReference type="CDD" id="cd00077">
    <property type="entry name" value="HDc"/>
    <property type="match status" value="1"/>
</dbReference>
<dbReference type="InterPro" id="IPR025877">
    <property type="entry name" value="MobA-like_NTP_Trfase"/>
</dbReference>
<dbReference type="STRING" id="655353.SAMN04488056_11832"/>
<sequence length="395" mass="42139">MMDLAQTDTLERPASRNKHEAPIAAVILSAGLSSRMGAFKPLLPFGDGTVLRHVVQVARQAGAEPVHVVIGHKAKELRSHVESIGAVAVYNRDYESGMFSSIKAGIASLPQMVAGCLLMPVDIPLVRPTTLKRVMAKARHADALLVHPVFDGLIGHPPFIARGLFEGLLAGDGQEGGAASILSRHASETIAVFDSGCLRDMDYPEEHAEQLAVLQNHHLPDERECEALFDAAGTPQSVRRHGQAVAKLANLLASGLLEHKQDLDMGQITAGALLHDIAKGRPQHASLGAELLAEWGFPALHNIVGQHMALANGYQRLDEIALVYLADKLVSGEEIVGLEQRFAPAFVRFADQPDALAGVRKRLSDALAIVAAINTLGGDVPGVPIEIRNMLEAAS</sequence>
<dbReference type="Gene3D" id="1.10.3210.10">
    <property type="entry name" value="Hypothetical protein af1432"/>
    <property type="match status" value="1"/>
</dbReference>
<evidence type="ECO:0000256" key="1">
    <source>
        <dbReference type="ARBA" id="ARBA00022842"/>
    </source>
</evidence>
<feature type="domain" description="HD/PDEase" evidence="2">
    <location>
        <begin position="234"/>
        <end position="341"/>
    </location>
</feature>
<dbReference type="RefSeq" id="WP_090075393.1">
    <property type="nucleotide sequence ID" value="NZ_FOVR01000018.1"/>
</dbReference>
<dbReference type="PANTHER" id="PTHR43777:SF1">
    <property type="entry name" value="MOLYBDENUM COFACTOR CYTIDYLYLTRANSFERASE"/>
    <property type="match status" value="1"/>
</dbReference>
<dbReference type="Gene3D" id="3.90.550.10">
    <property type="entry name" value="Spore Coat Polysaccharide Biosynthesis Protein SpsA, Chain A"/>
    <property type="match status" value="1"/>
</dbReference>
<dbReference type="EMBL" id="FOVR01000018">
    <property type="protein sequence ID" value="SFP01223.1"/>
    <property type="molecule type" value="Genomic_DNA"/>
</dbReference>